<feature type="compositionally biased region" description="Acidic residues" evidence="1">
    <location>
        <begin position="1029"/>
        <end position="1051"/>
    </location>
</feature>
<dbReference type="GeneID" id="65130764"/>
<feature type="region of interest" description="Disordered" evidence="1">
    <location>
        <begin position="4423"/>
        <end position="4461"/>
    </location>
</feature>
<feature type="region of interest" description="Disordered" evidence="1">
    <location>
        <begin position="4356"/>
        <end position="4382"/>
    </location>
</feature>
<dbReference type="RefSeq" id="YP_010112297.1">
    <property type="nucleotide sequence ID" value="NC_055890.1"/>
</dbReference>
<sequence length="4461" mass="505128">MEDNKFMVGAPKMNAMTYGSMDTMQNIPTTSERKLLVLEYDYDIPSNLADIYTRSISRNDDSDSTKSKNDSNRSWGTPFAPNPFIAIKGAYDLYNSLIGLSIVEKAVETNIRSLEGDLARKELRTMQSIEFLKDYEEKLQKLNQIQSTGEGDPLEATQLLTYLDQNALTYELLIKGNSKLAPLYYDGFETNSITGKKTTSIGLQVDPKKVPLWDRLMLSLSTMFDNKAETYEEYVKAGYGDAVLNIKPKKSVWNNPDRTGIINSLQKVYDDSITSQELKVQKIKDRQSILKEGSWFFDPNQISPEFRERVNNNEFAWGDLESYPYAIPLLGSSLGEIASTVETATLGRLVSMAAKTAAKRGNPYSAALLAIGEFGLNAANSYYNRTQETNAEVFDAYLNNIVNQMDSGNLDVNRILDQGIEKLLARGINTDEMTMPLILEDMLLYNIKTDDPNFENIKLSAYNGLDNAFTSNMALGVWDAMDMALYSYGGKLAVKSAKELLKQGGKGLAKATGLTKVANIADKFIDNRINKALYRMASKDVFKANKYRDVLNTVVGLGTKLGVTAFGEGTEEGQQYLIQRDYELSSKYDPKKMTLLDAFFKNFQYGAEANMALMGLHPDEALNNDKELEQNMKVGALIGLLMGGAGTTISDGHQLIRDVKSNKILRNMAAYDISNKEEDVKVDRWYNAVKKGYTQDVIQNLQDIRDRFTPEGLTQEDIDEDIKKARQLEGIYYNPNVSENLDQLGIRVGSEEHKTFAKNAMKAYDLERVFNSQAKDVNKKLAEKVNQVYSSDEFKNAVDEYWDDLSDAEKEQWGVKENLISIVRDAQQTFTTLNVLNKLKRQLKDMQSFIAQAKKNGLDVSDENIASVVYHINRKQKLLEDATKKDKLMFKLLKDIFGINTDPELEQLIADENILVGLLSKAVNRRAAYLNGVVLRTDMNRRADFNIRNWSQLSEQEQQEVRDRYTKEAQDNGQETPSDRSIIARYNRDAQQNDIIDESVNTARKYANDIIKADLDRYTLNDRSYSEVSEIEDAQNEDTQDTQMTSEEEPDFTPTGEGDNSGSQIASTDLDVKLREEETSLVEDVYTESEEDKLTTKDEETGDIEEMDISDLVTVADDAEDVSDKRSAEDVTEEDITRDTKDDTQDKIDMENLMDASNFRDPDDDFGLTSDDNPFLDPQTEPEIPDAIKATMIEDQPEELPFIDPVALERSANKAFPDAEDYFIDNQGRMFLNGKEVTKEQIEKENLAEQYSDDSTKTLSEKANEQEKEKGIVPGLSSSTSIMNSWLVGRTLFYRPDATKPMNLPFKVKGAKNIHSGKELGEAMGDPNFLSDAKVYFVPGPTMSSNEAAFDPNDPTTYRNAAVYMIIDKNGEIYAAAYRSNAKAAIDYQHRLGSVPKESKAAEDLNTLAAQKEKIVSFYLLKCKKDKNGKYVLPEEGLTHVVPTQVNVSNGTFNNQKDGNKPIFRKLSECKTFQIPLDPNKILTECTFGYGVGGIQVGYKADPFAIKQLGTDEVLASSGGFAGKMVIFPKPSATPRGRYTVPVYLSEKFFRDESIKKPSDIKLRSHDEAGNPTPNGLYSNFMEYVLDLITDGDPYGVLPLIVNQGEKTRLSAKKLEEVQFLAKKQLGFDPETELFYFASPRSDRNGLYFRTDVPLSEVKTNPIARKAILWYMMLNYHWNMDKNVLSQSLPERLRDLAVRVLKPGDEKLVLYPGELEFTLAELGISEKEGKLVKDKVAPPAIAWVVNSGKLLTDMGDYAFRDGFIYAEDITVNEAQTPVSVSTEPISVAQPVETKPEPVKEPEVQPEKPVEEKVEEQPRVKPTSENRLSRRAKAQELVKSLKQPDASAPKVARYMTSEEREQFAASLGQKVSKENFVYLYDLDGKPQMFIKSMLEKVFKEVGLEPTFYVTGMYSTEENEVNRISQDLREAKSWLMDKLGLSVDQVMVFNGVMRAASNGPRVYGVTRLAANGIGNIILGQGAGKGIQYHEAWHYINLLVHSPRERQIVYDDYVKHHPEYKNASINEVEEAMAEDFRSWAIVQNAKWYNLGYLTIKLFRAIKDFVKSMFNISDSLYTTIYKGINKGRYSQYELNSVSMEEFHKAFTDNGTFFSIPGVPQDRLKNMPSIINPDVFYNVLDSLTSTLLSVFNVRQSSDISKLTENLDYIPSIIEGNMMAGLTPEENEQLIEEVLDNWDIFRKEMAEQLSTLNIKAEEVEVDKNGDTEGQNNNERYDRVAFEFSKKLNMSFNAKLFFYSIPKMEYDKNKELVPVVDPIFGLNMTESFDVSWNKIMENLWDIERWEDLESRCLRLGNADPFFKSLYNYISGDNKPDENTCTQILTTIKSAKNEMTSIEFKEAFEKANSRIQDEDLVLDVKTSMRAKAGKWRILDSSLLRLLNKYPRQWGKLFYVSGMIDKSNPNKFEIDLDKLEDLNVDFMLIKEKIDEIAAPFTSKRPKAITFTEDDIRKASVTAKEELVNWLNGIGIDVDIKSIDYLLYGMKSINPKLPTIEGFDKMYTLLNDSSKGNIRNQILGNLDALSKGETKLLKLNNPFPVTEDSFILKLAIAHGKSHPNPSEFSVTGPNNTTVYPITLNNYMSDRIRWFNTDPSEVSKTRKAVYNRHSILLQALEDGSKLSLSTFIAVRNEDNRTSRDYFLISPVEDYISKMVLAHNDRILLPTMADKKTWYSISGVKLFHDMLSKSRLTERQIDTGIQVQYVDDQLYHYSDDTLQTFADYFLDEFNAIEQYYADKSQVELNPNLAIDNYHGKIKNGKMDNMGNGGYFRYFSSIRMRGEDGNYKYVPLNQMIYAWSKFDYDNNQNQMPTRLKQLKNTLFSNREALFDMINATLQDKVLEELDFLVDKGIIKKYANGEYENLLIPSNMLDDYHERSRSLPNGDSSKRSKPAALYSLIANHVANLMVSIIEVEKAFVGDPAYYKWKRDKKQPWIIVERSVDKIKRLGSVLSTGDNLRTYWGDGDPRNNSKFTVLHMSDNEVGSIKFDEYKKMFTAAEVMKHIQRTNPNIDQKRLVNMVSKENINNTMKTLNAKVKKSIEDSVARQIAAYGIDENGRGRINQADAAVYIRPALYKRIVQAVGEWSPEVERAFDLLESPDESWLSDPNLYAQAIETLIKPLKMVYFGNHELTKLGLNVPVFDKMAIFPMFRVMAKADNYHLYNRMNNEELGAIDMLTFESAVKVGGRKKFKPYKDALNSRFNLEDLNKPSTSIVNGETNFEGLDSGNSKLPTYIQDLRNLRLQMNTDPHEHTDRSLGTQFAKVALSNLVKSRPYGLNKGVEYTGRLIIDNVFNSINRLSDLGALKIYDEFTDDGTLSTRKLSNFLIRQAKDSGLSRDVISSFEIDESTGQMRVPLSAQSNRRFVESRIISQVGKRAIDINTPGGSAIQHAFFGFKNTTITDQESVGRAFNDGKDLSPLNEDGSMDCMLSTNFFRHVVPASVRKQGYTAIREWLIEKNIIGQNAKPYALGYRIPTQGLSSTASLKVTDVLPESMGDVIVVPNDFTAMTGSDFDIDKLYIVTGYYDKDGNYLECNWDDIDSNSEQQLVNGLIDMYRIAISDDTNIDQTKAPLDNLTEKVKSNILPLVMGTAKNEAKPMYELLPSYQLFKKFEYTGGKDGIAPFALASTNHALTQALNLKMDLGEVADLYDLGNINDITSQDGERILDWLSAMINAHVDVAKDPYIINLNVNSVTYSMTEFLLRTGKGEATFYFLSQPILKDFANMIIKLNGQYGVDPQDVSYSQLIDDTLSSLKKQYMREFANFVDSQSDENVKKRLNQEWAGLLNFENSPDTPRRAVDVELLKKALTSNIEGNRDLNFYLQQVLVATAYQDMLPYAERLTKLVRLSQIDTKKYGNTLAQLANYSKSVFDFIRNDGELFYQTDDKDVKIEDENQNALLNYYSNSFLMKKLKNAVDIPRFILHQDFIQATDMYSGLFNNMINSMVGERSGINKQLAMKLDSIVDSVIRARVANSTPAMHLELGKLKEMVMGNRTVPKRLHQLKYAIYRNINGRYDNLLNGDGSISNAFLNYLIPTLATDSTEGGIDAMSLLNSSMANSSNFENRLIAYFSDLMSSEDAAVRQFANRLALYAYYTSYDNKAPNTFSHLISSQFRIDSGYADNIRQAIGDMNTGQWLGNVFNETIDEPTLSSYPSIALNIARNNAQDSEVVKNVVKPKSNRYNSKSFIYAPSPWTDGTGTYLMSFSTKPRKDERDFLSIDYPVYGKRNTVLYVKIGRLEVYDKEKGKKLGLAGQTIYAAVPRLGIQSGSNTVNEYYKDAYSLSDFDENNISVLSYKYLNDFFNDQSKYKMWVKGVDSKNIDISLIPSQYFNELFNAHGLDRLTEDVDLSENSADNIISQEVNDEKPTQQSEKPKSKAMETKELDRDIAAEAGLLDKGNLMTKVNQQLLMTEAMMEAVPYEDPNAGVESSGEDISDMFTSEDDLNEDNFSDDAYNNCKGK</sequence>
<feature type="compositionally biased region" description="Basic and acidic residues" evidence="1">
    <location>
        <begin position="1254"/>
        <end position="1271"/>
    </location>
</feature>
<feature type="region of interest" description="Disordered" evidence="1">
    <location>
        <begin position="956"/>
        <end position="987"/>
    </location>
</feature>
<evidence type="ECO:0000313" key="3">
    <source>
        <dbReference type="Proteomes" id="UP000593741"/>
    </source>
</evidence>
<proteinExistence type="predicted"/>
<dbReference type="KEGG" id="vg:65130764"/>
<feature type="region of interest" description="Disordered" evidence="1">
    <location>
        <begin position="1026"/>
        <end position="1070"/>
    </location>
</feature>
<name>A0A7M1RQY2_9CAUD</name>
<organism evidence="2 3">
    <name type="scientific">uncultured phage cr56_1</name>
    <dbReference type="NCBI Taxonomy" id="2772081"/>
    <lineage>
        <taxon>Viruses</taxon>
        <taxon>Duplodnaviria</taxon>
        <taxon>Heunggongvirae</taxon>
        <taxon>Uroviricota</taxon>
        <taxon>Caudoviricetes</taxon>
        <taxon>Crassvirales</taxon>
        <taxon>Suoliviridae</taxon>
        <taxon>Loutivirinae</taxon>
        <taxon>Buchavirus</taxon>
        <taxon>Buchavirus faecalis</taxon>
    </lineage>
</organism>
<reference evidence="2 3" key="1">
    <citation type="submission" date="2020-07" db="EMBL/GenBank/DDBJ databases">
        <title>Taxonomic proposal: Crassvirales, a new order of highly abundant and diverse bacterial viruses.</title>
        <authorList>
            <person name="Shkoporov A.N."/>
            <person name="Stockdale S.R."/>
            <person name="Guerin E."/>
            <person name="Ross R.P."/>
            <person name="Hill C."/>
        </authorList>
    </citation>
    <scope>NUCLEOTIDE SEQUENCE [LARGE SCALE GENOMIC DNA]</scope>
</reference>
<feature type="compositionally biased region" description="Basic and acidic residues" evidence="1">
    <location>
        <begin position="1793"/>
        <end position="1827"/>
    </location>
</feature>
<evidence type="ECO:0000256" key="1">
    <source>
        <dbReference type="SAM" id="MobiDB-lite"/>
    </source>
</evidence>
<feature type="compositionally biased region" description="Basic and acidic residues" evidence="1">
    <location>
        <begin position="1122"/>
        <end position="1140"/>
    </location>
</feature>
<feature type="compositionally biased region" description="Basic and acidic residues" evidence="1">
    <location>
        <begin position="4364"/>
        <end position="4382"/>
    </location>
</feature>
<feature type="compositionally biased region" description="Acidic residues" evidence="1">
    <location>
        <begin position="4431"/>
        <end position="4451"/>
    </location>
</feature>
<accession>A0A7M1RQY2</accession>
<dbReference type="Proteomes" id="UP000593741">
    <property type="component" value="Genome"/>
</dbReference>
<feature type="region of interest" description="Disordered" evidence="1">
    <location>
        <begin position="1119"/>
        <end position="1140"/>
    </location>
</feature>
<protein>
    <submittedName>
        <fullName evidence="2">Nuclear pore complex protein-like protein</fullName>
    </submittedName>
</protein>
<feature type="region of interest" description="Disordered" evidence="1">
    <location>
        <begin position="1249"/>
        <end position="1271"/>
    </location>
</feature>
<dbReference type="EMBL" id="MT774397">
    <property type="protein sequence ID" value="QOR56845.1"/>
    <property type="molecule type" value="Genomic_DNA"/>
</dbReference>
<evidence type="ECO:0000313" key="2">
    <source>
        <dbReference type="EMBL" id="QOR56845.1"/>
    </source>
</evidence>
<feature type="region of interest" description="Disordered" evidence="1">
    <location>
        <begin position="1782"/>
        <end position="1827"/>
    </location>
</feature>
<keyword evidence="3" id="KW-1185">Reference proteome</keyword>
<feature type="compositionally biased region" description="Polar residues" evidence="1">
    <location>
        <begin position="1058"/>
        <end position="1067"/>
    </location>
</feature>
<feature type="compositionally biased region" description="Basic and acidic residues" evidence="1">
    <location>
        <begin position="959"/>
        <end position="970"/>
    </location>
</feature>